<name>A0A1S2M4I2_9BACI</name>
<evidence type="ECO:0000313" key="4">
    <source>
        <dbReference type="Proteomes" id="UP000180057"/>
    </source>
</evidence>
<dbReference type="Gene3D" id="1.10.10.10">
    <property type="entry name" value="Winged helix-like DNA-binding domain superfamily/Winged helix DNA-binding domain"/>
    <property type="match status" value="1"/>
</dbReference>
<dbReference type="AlphaFoldDB" id="A0A1S2M4I2"/>
<dbReference type="STRING" id="472963.BKP45_13265"/>
<dbReference type="SUPFAM" id="SSF46785">
    <property type="entry name" value="Winged helix' DNA-binding domain"/>
    <property type="match status" value="1"/>
</dbReference>
<dbReference type="PANTHER" id="PTHR33164">
    <property type="entry name" value="TRANSCRIPTIONAL REGULATOR, MARR FAMILY"/>
    <property type="match status" value="1"/>
</dbReference>
<keyword evidence="4" id="KW-1185">Reference proteome</keyword>
<dbReference type="EMBL" id="MLQS01000018">
    <property type="protein sequence ID" value="OIJ19410.1"/>
    <property type="molecule type" value="Genomic_DNA"/>
</dbReference>
<accession>A0A1S2M4I2</accession>
<protein>
    <recommendedName>
        <fullName evidence="2">HTH marR-type domain-containing protein</fullName>
    </recommendedName>
</protein>
<dbReference type="PROSITE" id="PS50995">
    <property type="entry name" value="HTH_MARR_2"/>
    <property type="match status" value="1"/>
</dbReference>
<feature type="domain" description="HTH marR-type" evidence="2">
    <location>
        <begin position="13"/>
        <end position="147"/>
    </location>
</feature>
<proteinExistence type="predicted"/>
<dbReference type="GO" id="GO:0003677">
    <property type="term" value="F:DNA binding"/>
    <property type="evidence" value="ECO:0007669"/>
    <property type="project" value="UniProtKB-KW"/>
</dbReference>
<dbReference type="PANTHER" id="PTHR33164:SF58">
    <property type="entry name" value="DNA-BINDING TRANSCRIPTIONAL REPRESSOR SCOC"/>
    <property type="match status" value="1"/>
</dbReference>
<dbReference type="Pfam" id="PF12802">
    <property type="entry name" value="MarR_2"/>
    <property type="match status" value="1"/>
</dbReference>
<keyword evidence="1" id="KW-0238">DNA-binding</keyword>
<dbReference type="InterPro" id="IPR036390">
    <property type="entry name" value="WH_DNA-bd_sf"/>
</dbReference>
<dbReference type="SMART" id="SM00347">
    <property type="entry name" value="HTH_MARR"/>
    <property type="match status" value="1"/>
</dbReference>
<organism evidence="3 4">
    <name type="scientific">Anaerobacillus alkalidiazotrophicus</name>
    <dbReference type="NCBI Taxonomy" id="472963"/>
    <lineage>
        <taxon>Bacteria</taxon>
        <taxon>Bacillati</taxon>
        <taxon>Bacillota</taxon>
        <taxon>Bacilli</taxon>
        <taxon>Bacillales</taxon>
        <taxon>Bacillaceae</taxon>
        <taxon>Anaerobacillus</taxon>
    </lineage>
</organism>
<reference evidence="3 4" key="1">
    <citation type="submission" date="2016-10" db="EMBL/GenBank/DDBJ databases">
        <title>Draft genome sequences of four alkaliphilic bacteria belonging to the Anaerobacillus genus.</title>
        <authorList>
            <person name="Bassil N.M."/>
            <person name="Lloyd J.R."/>
        </authorList>
    </citation>
    <scope>NUCLEOTIDE SEQUENCE [LARGE SCALE GENOMIC DNA]</scope>
    <source>
        <strain evidence="3 4">DSM 22531</strain>
    </source>
</reference>
<dbReference type="InterPro" id="IPR036388">
    <property type="entry name" value="WH-like_DNA-bd_sf"/>
</dbReference>
<evidence type="ECO:0000313" key="3">
    <source>
        <dbReference type="EMBL" id="OIJ19410.1"/>
    </source>
</evidence>
<sequence>MEVMKVRETIDEQKYIFGALFILANKLQVKGDQMLEDDGMTLRQWFLTVMILQFKDRPPTLTEVANLMGTSHQNVKQIAKKLEEKNFLTFIKDEKDGRILRLQLTELSRNYWNKREQDGDHFIEKLFEHVTDEEIKTIVAVFNKLFQSLENWQE</sequence>
<comment type="caution">
    <text evidence="3">The sequence shown here is derived from an EMBL/GenBank/DDBJ whole genome shotgun (WGS) entry which is preliminary data.</text>
</comment>
<dbReference type="Proteomes" id="UP000180057">
    <property type="component" value="Unassembled WGS sequence"/>
</dbReference>
<evidence type="ECO:0000259" key="2">
    <source>
        <dbReference type="PROSITE" id="PS50995"/>
    </source>
</evidence>
<dbReference type="GO" id="GO:0003700">
    <property type="term" value="F:DNA-binding transcription factor activity"/>
    <property type="evidence" value="ECO:0007669"/>
    <property type="project" value="InterPro"/>
</dbReference>
<dbReference type="InterPro" id="IPR000835">
    <property type="entry name" value="HTH_MarR-typ"/>
</dbReference>
<gene>
    <name evidence="3" type="ORF">BKP45_13265</name>
</gene>
<dbReference type="InterPro" id="IPR039422">
    <property type="entry name" value="MarR/SlyA-like"/>
</dbReference>
<evidence type="ECO:0000256" key="1">
    <source>
        <dbReference type="ARBA" id="ARBA00023125"/>
    </source>
</evidence>
<dbReference type="GO" id="GO:0006950">
    <property type="term" value="P:response to stress"/>
    <property type="evidence" value="ECO:0007669"/>
    <property type="project" value="TreeGrafter"/>
</dbReference>